<reference evidence="6 7" key="1">
    <citation type="journal article" date="2005" name="Nature">
        <title>The genome of the social amoeba Dictyostelium discoideum.</title>
        <authorList>
            <consortium name="The Dictyostelium discoideum Sequencing Consortium"/>
            <person name="Eichinger L."/>
            <person name="Pachebat J.A."/>
            <person name="Glockner G."/>
            <person name="Rajandream M.A."/>
            <person name="Sucgang R."/>
            <person name="Berriman M."/>
            <person name="Song J."/>
            <person name="Olsen R."/>
            <person name="Szafranski K."/>
            <person name="Xu Q."/>
            <person name="Tunggal B."/>
            <person name="Kummerfeld S."/>
            <person name="Madera M."/>
            <person name="Konfortov B.A."/>
            <person name="Rivero F."/>
            <person name="Bankier A.T."/>
            <person name="Lehmann R."/>
            <person name="Hamlin N."/>
            <person name="Davies R."/>
            <person name="Gaudet P."/>
            <person name="Fey P."/>
            <person name="Pilcher K."/>
            <person name="Chen G."/>
            <person name="Saunders D."/>
            <person name="Sodergren E."/>
            <person name="Davis P."/>
            <person name="Kerhornou A."/>
            <person name="Nie X."/>
            <person name="Hall N."/>
            <person name="Anjard C."/>
            <person name="Hemphill L."/>
            <person name="Bason N."/>
            <person name="Farbrother P."/>
            <person name="Desany B."/>
            <person name="Just E."/>
            <person name="Morio T."/>
            <person name="Rost R."/>
            <person name="Churcher C."/>
            <person name="Cooper J."/>
            <person name="Haydock S."/>
            <person name="van Driessche N."/>
            <person name="Cronin A."/>
            <person name="Goodhead I."/>
            <person name="Muzny D."/>
            <person name="Mourier T."/>
            <person name="Pain A."/>
            <person name="Lu M."/>
            <person name="Harper D."/>
            <person name="Lindsay R."/>
            <person name="Hauser H."/>
            <person name="James K."/>
            <person name="Quiles M."/>
            <person name="Madan Babu M."/>
            <person name="Saito T."/>
            <person name="Buchrieser C."/>
            <person name="Wardroper A."/>
            <person name="Felder M."/>
            <person name="Thangavelu M."/>
            <person name="Johnson D."/>
            <person name="Knights A."/>
            <person name="Loulseged H."/>
            <person name="Mungall K."/>
            <person name="Oliver K."/>
            <person name="Price C."/>
            <person name="Quail M.A."/>
            <person name="Urushihara H."/>
            <person name="Hernandez J."/>
            <person name="Rabbinowitsch E."/>
            <person name="Steffen D."/>
            <person name="Sanders M."/>
            <person name="Ma J."/>
            <person name="Kohara Y."/>
            <person name="Sharp S."/>
            <person name="Simmonds M."/>
            <person name="Spiegler S."/>
            <person name="Tivey A."/>
            <person name="Sugano S."/>
            <person name="White B."/>
            <person name="Walker D."/>
            <person name="Woodward J."/>
            <person name="Winckler T."/>
            <person name="Tanaka Y."/>
            <person name="Shaulsky G."/>
            <person name="Schleicher M."/>
            <person name="Weinstock G."/>
            <person name="Rosenthal A."/>
            <person name="Cox E.C."/>
            <person name="Chisholm R.L."/>
            <person name="Gibbs R."/>
            <person name="Loomis W.F."/>
            <person name="Platzer M."/>
            <person name="Kay R.R."/>
            <person name="Williams J."/>
            <person name="Dear P.H."/>
            <person name="Noegel A.A."/>
            <person name="Barrell B."/>
            <person name="Kuspa A."/>
        </authorList>
    </citation>
    <scope>NUCLEOTIDE SEQUENCE [LARGE SCALE GENOMIC DNA]</scope>
    <source>
        <strain evidence="6 7">AX4</strain>
    </source>
</reference>
<keyword evidence="7" id="KW-1185">Reference proteome</keyword>
<dbReference type="Pfam" id="PF01565">
    <property type="entry name" value="FAD_binding_4"/>
    <property type="match status" value="1"/>
</dbReference>
<dbReference type="InterPro" id="IPR012951">
    <property type="entry name" value="BBE"/>
</dbReference>
<dbReference type="STRING" id="44689.Q54R94"/>
<dbReference type="Gene3D" id="3.30.465.10">
    <property type="match status" value="1"/>
</dbReference>
<keyword evidence="4" id="KW-0560">Oxidoreductase</keyword>
<feature type="domain" description="FAD-binding PCMH-type" evidence="5">
    <location>
        <begin position="54"/>
        <end position="225"/>
    </location>
</feature>
<dbReference type="FunCoup" id="Q54R94">
    <property type="interactions" value="2"/>
</dbReference>
<evidence type="ECO:0000256" key="1">
    <source>
        <dbReference type="ARBA" id="ARBA00005466"/>
    </source>
</evidence>
<dbReference type="InParanoid" id="Q54R94"/>
<organism evidence="6 7">
    <name type="scientific">Dictyostelium discoideum</name>
    <name type="common">Social amoeba</name>
    <dbReference type="NCBI Taxonomy" id="44689"/>
    <lineage>
        <taxon>Eukaryota</taxon>
        <taxon>Amoebozoa</taxon>
        <taxon>Evosea</taxon>
        <taxon>Eumycetozoa</taxon>
        <taxon>Dictyostelia</taxon>
        <taxon>Dictyosteliales</taxon>
        <taxon>Dictyosteliaceae</taxon>
        <taxon>Dictyostelium</taxon>
    </lineage>
</organism>
<gene>
    <name evidence="6" type="ORF">DDB_G0283303</name>
</gene>
<dbReference type="InterPro" id="IPR050416">
    <property type="entry name" value="FAD-linked_Oxidoreductase"/>
</dbReference>
<accession>Q54R94</accession>
<evidence type="ECO:0000259" key="5">
    <source>
        <dbReference type="PROSITE" id="PS51387"/>
    </source>
</evidence>
<dbReference type="dictyBase" id="DDB_G0283303"/>
<dbReference type="SUPFAM" id="SSF56176">
    <property type="entry name" value="FAD-binding/transporter-associated domain-like"/>
    <property type="match status" value="1"/>
</dbReference>
<keyword evidence="2" id="KW-0285">Flavoprotein</keyword>
<dbReference type="HOGENOM" id="CLU_018354_10_0_1"/>
<dbReference type="PROSITE" id="PS51387">
    <property type="entry name" value="FAD_PCMH"/>
    <property type="match status" value="1"/>
</dbReference>
<dbReference type="GO" id="GO:0071949">
    <property type="term" value="F:FAD binding"/>
    <property type="evidence" value="ECO:0007669"/>
    <property type="project" value="InterPro"/>
</dbReference>
<sequence>MEEIKNDYTFVDESDKKDQKINFKNFRKRIQGQTFMKDDLEYDKICNERWDLNSTNSPIIIVKAINENDVEETIKFVRDNKKLKLVIKNTGHNNISAIDGCDGVSLDISLMKSISVDQQNQTVTVGGGCTFHDIDQVTSQYGLATPLGQISSVGVGGYSTGGGIGHLTKLYGLSSDNLLECKIITSNGESKVCNKHTNSDLFWVVRGAGGFIGVIVSFTFKCYLISNVVVGSFVYNIDETNNNAKNALVEVGKRHLNSTDPLVYVININAGSPNNVLIKVLYFLDINTPNSSMIGESLIQDFQNLTKPTTSSISIISYTKLQWEFDGIILPGKYYQEGPLLKSTITSEVADLLLQAISNRNQQTFSSIIITELGGMANKVHQNESAFPIRDSTFNIFISSIIFTPSLEQPLKDWTKNTIHLLKDHISGEYINTSYSTDMKLIFKENFERLKKLKNQYDPNNIFRSLN</sequence>
<dbReference type="RefSeq" id="XP_639153.1">
    <property type="nucleotide sequence ID" value="XM_634061.1"/>
</dbReference>
<evidence type="ECO:0000313" key="7">
    <source>
        <dbReference type="Proteomes" id="UP000002195"/>
    </source>
</evidence>
<dbReference type="VEuPathDB" id="AmoebaDB:DDB_G0283303"/>
<dbReference type="PhylomeDB" id="Q54R94"/>
<protein>
    <recommendedName>
        <fullName evidence="5">FAD-binding PCMH-type domain-containing protein</fullName>
    </recommendedName>
</protein>
<dbReference type="OMA" id="EPGYERC"/>
<comment type="caution">
    <text evidence="6">The sequence shown here is derived from an EMBL/GenBank/DDBJ whole genome shotgun (WGS) entry which is preliminary data.</text>
</comment>
<keyword evidence="3" id="KW-0274">FAD</keyword>
<dbReference type="GO" id="GO:0016491">
    <property type="term" value="F:oxidoreductase activity"/>
    <property type="evidence" value="ECO:0007669"/>
    <property type="project" value="UniProtKB-KW"/>
</dbReference>
<name>Q54R94_DICDI</name>
<dbReference type="Pfam" id="PF08031">
    <property type="entry name" value="BBE"/>
    <property type="match status" value="1"/>
</dbReference>
<evidence type="ECO:0000313" key="6">
    <source>
        <dbReference type="EMBL" id="EAL65792.1"/>
    </source>
</evidence>
<dbReference type="SMR" id="Q54R94"/>
<dbReference type="EMBL" id="AAFI02000052">
    <property type="protein sequence ID" value="EAL65792.1"/>
    <property type="molecule type" value="Genomic_DNA"/>
</dbReference>
<comment type="similarity">
    <text evidence="1">Belongs to the oxygen-dependent FAD-linked oxidoreductase family.</text>
</comment>
<dbReference type="PaxDb" id="44689-DDB0185446"/>
<dbReference type="GeneID" id="8624023"/>
<dbReference type="InterPro" id="IPR016169">
    <property type="entry name" value="FAD-bd_PCMH_sub2"/>
</dbReference>
<dbReference type="Proteomes" id="UP000002195">
    <property type="component" value="Unassembled WGS sequence"/>
</dbReference>
<dbReference type="GlyGen" id="Q54R94">
    <property type="glycosylation" value="1 site"/>
</dbReference>
<dbReference type="InterPro" id="IPR006094">
    <property type="entry name" value="Oxid_FAD_bind_N"/>
</dbReference>
<dbReference type="AlphaFoldDB" id="Q54R94"/>
<dbReference type="Gene3D" id="3.30.43.10">
    <property type="entry name" value="Uridine Diphospho-n-acetylenolpyruvylglucosamine Reductase, domain 2"/>
    <property type="match status" value="1"/>
</dbReference>
<dbReference type="eggNOG" id="ENOG502QQJU">
    <property type="taxonomic scope" value="Eukaryota"/>
</dbReference>
<dbReference type="Gene3D" id="3.40.462.20">
    <property type="match status" value="1"/>
</dbReference>
<dbReference type="PANTHER" id="PTHR42973:SF47">
    <property type="entry name" value="FAD-BINDING PCMH-TYPE DOMAIN-CONTAINING PROTEIN"/>
    <property type="match status" value="1"/>
</dbReference>
<dbReference type="GO" id="GO:0005576">
    <property type="term" value="C:extracellular region"/>
    <property type="evidence" value="ECO:0000318"/>
    <property type="project" value="GO_Central"/>
</dbReference>
<evidence type="ECO:0000256" key="4">
    <source>
        <dbReference type="ARBA" id="ARBA00023002"/>
    </source>
</evidence>
<dbReference type="InterPro" id="IPR036318">
    <property type="entry name" value="FAD-bd_PCMH-like_sf"/>
</dbReference>
<proteinExistence type="inferred from homology"/>
<dbReference type="KEGG" id="ddi:DDB_G0283303"/>
<dbReference type="PANTHER" id="PTHR42973">
    <property type="entry name" value="BINDING OXIDOREDUCTASE, PUTATIVE (AFU_ORTHOLOGUE AFUA_1G17690)-RELATED"/>
    <property type="match status" value="1"/>
</dbReference>
<dbReference type="InterPro" id="IPR016166">
    <property type="entry name" value="FAD-bd_PCMH"/>
</dbReference>
<evidence type="ECO:0000256" key="2">
    <source>
        <dbReference type="ARBA" id="ARBA00022630"/>
    </source>
</evidence>
<evidence type="ECO:0000256" key="3">
    <source>
        <dbReference type="ARBA" id="ARBA00022827"/>
    </source>
</evidence>
<dbReference type="InterPro" id="IPR016167">
    <property type="entry name" value="FAD-bd_PCMH_sub1"/>
</dbReference>